<gene>
    <name evidence="8" type="ORF">L798_07616</name>
</gene>
<dbReference type="GO" id="GO:0042054">
    <property type="term" value="F:histone methyltransferase activity"/>
    <property type="evidence" value="ECO:0007669"/>
    <property type="project" value="TreeGrafter"/>
</dbReference>
<dbReference type="CDD" id="cd02440">
    <property type="entry name" value="AdoMet_MTases"/>
    <property type="match status" value="1"/>
</dbReference>
<dbReference type="GO" id="GO:0032259">
    <property type="term" value="P:methylation"/>
    <property type="evidence" value="ECO:0007669"/>
    <property type="project" value="UniProtKB-KW"/>
</dbReference>
<evidence type="ECO:0000313" key="8">
    <source>
        <dbReference type="EMBL" id="KDR24209.1"/>
    </source>
</evidence>
<dbReference type="InterPro" id="IPR029063">
    <property type="entry name" value="SAM-dependent_MTases_sf"/>
</dbReference>
<keyword evidence="3 5" id="KW-0949">S-adenosyl-L-methionine</keyword>
<dbReference type="PROSITE" id="PS50005">
    <property type="entry name" value="TPR"/>
    <property type="match status" value="1"/>
</dbReference>
<dbReference type="OMA" id="SHVTGND"/>
<dbReference type="GO" id="GO:0016274">
    <property type="term" value="F:protein-arginine N-methyltransferase activity"/>
    <property type="evidence" value="ECO:0007669"/>
    <property type="project" value="InterPro"/>
</dbReference>
<feature type="region of interest" description="Disordered" evidence="6">
    <location>
        <begin position="511"/>
        <end position="537"/>
    </location>
</feature>
<reference evidence="8 9" key="1">
    <citation type="journal article" date="2014" name="Nat. Commun.">
        <title>Molecular traces of alternative social organization in a termite genome.</title>
        <authorList>
            <person name="Terrapon N."/>
            <person name="Li C."/>
            <person name="Robertson H.M."/>
            <person name="Ji L."/>
            <person name="Meng X."/>
            <person name="Booth W."/>
            <person name="Chen Z."/>
            <person name="Childers C.P."/>
            <person name="Glastad K.M."/>
            <person name="Gokhale K."/>
            <person name="Gowin J."/>
            <person name="Gronenberg W."/>
            <person name="Hermansen R.A."/>
            <person name="Hu H."/>
            <person name="Hunt B.G."/>
            <person name="Huylmans A.K."/>
            <person name="Khalil S.M."/>
            <person name="Mitchell R.D."/>
            <person name="Munoz-Torres M.C."/>
            <person name="Mustard J.A."/>
            <person name="Pan H."/>
            <person name="Reese J.T."/>
            <person name="Scharf M.E."/>
            <person name="Sun F."/>
            <person name="Vogel H."/>
            <person name="Xiao J."/>
            <person name="Yang W."/>
            <person name="Yang Z."/>
            <person name="Yang Z."/>
            <person name="Zhou J."/>
            <person name="Zhu J."/>
            <person name="Brent C.S."/>
            <person name="Elsik C.G."/>
            <person name="Goodisman M.A."/>
            <person name="Liberles D.A."/>
            <person name="Roe R.M."/>
            <person name="Vargo E.L."/>
            <person name="Vilcinskas A."/>
            <person name="Wang J."/>
            <person name="Bornberg-Bauer E."/>
            <person name="Korb J."/>
            <person name="Zhang G."/>
            <person name="Liebig J."/>
        </authorList>
    </citation>
    <scope>NUCLEOTIDE SEQUENCE [LARGE SCALE GENOMIC DNA]</scope>
    <source>
        <tissue evidence="8">Whole organism</tissue>
    </source>
</reference>
<keyword evidence="1 5" id="KW-0489">Methyltransferase</keyword>
<dbReference type="OrthoDB" id="5980806at2759"/>
<protein>
    <recommendedName>
        <fullName evidence="7">Protein arginine N-methyltransferase domain-containing protein</fullName>
    </recommendedName>
</protein>
<dbReference type="SMART" id="SM00028">
    <property type="entry name" value="TPR"/>
    <property type="match status" value="3"/>
</dbReference>
<evidence type="ECO:0000256" key="5">
    <source>
        <dbReference type="PROSITE-ProRule" id="PRU01015"/>
    </source>
</evidence>
<dbReference type="SUPFAM" id="SSF48452">
    <property type="entry name" value="TPR-like"/>
    <property type="match status" value="1"/>
</dbReference>
<evidence type="ECO:0000256" key="1">
    <source>
        <dbReference type="ARBA" id="ARBA00022603"/>
    </source>
</evidence>
<evidence type="ECO:0000256" key="2">
    <source>
        <dbReference type="ARBA" id="ARBA00022679"/>
    </source>
</evidence>
<dbReference type="eggNOG" id="KOG1501">
    <property type="taxonomic scope" value="Eukaryota"/>
</dbReference>
<evidence type="ECO:0000259" key="7">
    <source>
        <dbReference type="Pfam" id="PF22528"/>
    </source>
</evidence>
<feature type="repeat" description="TPR" evidence="4">
    <location>
        <begin position="86"/>
        <end position="119"/>
    </location>
</feature>
<keyword evidence="2 5" id="KW-0808">Transferase</keyword>
<dbReference type="PROSITE" id="PS51678">
    <property type="entry name" value="SAM_MT_PRMT"/>
    <property type="match status" value="1"/>
</dbReference>
<dbReference type="Proteomes" id="UP000027135">
    <property type="component" value="Unassembled WGS sequence"/>
</dbReference>
<dbReference type="Gene3D" id="1.25.40.10">
    <property type="entry name" value="Tetratricopeptide repeat domain"/>
    <property type="match status" value="1"/>
</dbReference>
<organism evidence="8 9">
    <name type="scientific">Zootermopsis nevadensis</name>
    <name type="common">Dampwood termite</name>
    <dbReference type="NCBI Taxonomy" id="136037"/>
    <lineage>
        <taxon>Eukaryota</taxon>
        <taxon>Metazoa</taxon>
        <taxon>Ecdysozoa</taxon>
        <taxon>Arthropoda</taxon>
        <taxon>Hexapoda</taxon>
        <taxon>Insecta</taxon>
        <taxon>Pterygota</taxon>
        <taxon>Neoptera</taxon>
        <taxon>Polyneoptera</taxon>
        <taxon>Dictyoptera</taxon>
        <taxon>Blattodea</taxon>
        <taxon>Blattoidea</taxon>
        <taxon>Termitoidae</taxon>
        <taxon>Termopsidae</taxon>
        <taxon>Zootermopsis</taxon>
    </lineage>
</organism>
<dbReference type="PANTHER" id="PTHR11006">
    <property type="entry name" value="PROTEIN ARGININE N-METHYLTRANSFERASE"/>
    <property type="match status" value="1"/>
</dbReference>
<sequence>MKPEACLEVAKSSRKQAEAYLQKGNAGRAFAHFLVALKLCPCWKVELTHHFTSALCSWGEKLEGQQRYKDLFSCYEQALEVLPDSEELLNNLGAHLYRWGHVTEACSYFQQAIKCNPGFLPARRNLQGSYNLLVERWHFRMLNDSVRNDAYRAAITRRVLQQGPGSSVLDIGTGTGVLSLFAAEAGAGQVFACDCSSTMIQIASDVMRANGASGKVNLINKLSTDIIIPTDMPARVSLVVTETVDSGLLGEGILQSLIHAWDLLLLPAGCGDQEANAGRVVPEAAGVWIVPIECLHIARKNWLLKPETTQEDFFNHLQVQTDTFSRDPEVQKVHSNRTELDLSKLELTARRDEPYDTEDLNTVPDGYSFLASPCHAVHFKFSDCQEMVEWLRGQKHVEHCITCTQPGRVDAVAMWFDLHLDDVTTISSAPDDGSDRDGVHRANCWDQAIFPVRSPIHVTSGQKLNISITCRGGKVSVDVHDQHKNEVAQAMSKLQDAFSCGKIFVVQDDSHPSREFHNDDQKSSENDSNTADSDPEYSGNLSLNIAANWKKGTSHIDCTAHEEEKVIVLKDMHRKYEMILKEAEFNASDNSNVLRSVEHSKKILHKIPDPDVCCGITRRLGCSGVASEEVVRFLNNKQWQESLQKTAVLLCQQRSNIRISAVLDLSPFPVLGLHVLTSCAASLMCVVSSLEDELAIKKVAELSGISMTQLQCVTEKQLLDVLDSGKVFFDVIVAHLVDPSGELKETAFNMIPALSSSLAEGGIILPQHISVIGQLLESDWLVQVSRVQNLRTCGYDIARFINEYQVTQHLDLNLSTLTTTILSKPIELLHLSLERCCYQTTQITSTAATHSGMMNAVAYWYSICFHEDTPAVCTTNPDSHVNQAAILLQPSVSVCDGQIVKFLLRFHYGLIQVEPLHGDEDSS</sequence>
<evidence type="ECO:0000256" key="3">
    <source>
        <dbReference type="ARBA" id="ARBA00022691"/>
    </source>
</evidence>
<keyword evidence="9" id="KW-1185">Reference proteome</keyword>
<feature type="compositionally biased region" description="Basic and acidic residues" evidence="6">
    <location>
        <begin position="511"/>
        <end position="525"/>
    </location>
</feature>
<evidence type="ECO:0000313" key="9">
    <source>
        <dbReference type="Proteomes" id="UP000027135"/>
    </source>
</evidence>
<dbReference type="Gene3D" id="3.40.50.150">
    <property type="entry name" value="Vaccinia Virus protein VP39"/>
    <property type="match status" value="1"/>
</dbReference>
<name>A0A067RWE5_ZOONE</name>
<feature type="domain" description="Protein arginine N-methyltransferase" evidence="7">
    <location>
        <begin position="338"/>
        <end position="472"/>
    </location>
</feature>
<dbReference type="AlphaFoldDB" id="A0A067RWE5"/>
<dbReference type="InParanoid" id="A0A067RWE5"/>
<dbReference type="InterPro" id="IPR055135">
    <property type="entry name" value="PRMT_dom"/>
</dbReference>
<dbReference type="Gene3D" id="2.70.160.11">
    <property type="entry name" value="Hnrnp arginine n-methyltransferase1"/>
    <property type="match status" value="2"/>
</dbReference>
<dbReference type="SUPFAM" id="SSF53335">
    <property type="entry name" value="S-adenosyl-L-methionine-dependent methyltransferases"/>
    <property type="match status" value="2"/>
</dbReference>
<dbReference type="EMBL" id="KK852424">
    <property type="protein sequence ID" value="KDR24209.1"/>
    <property type="molecule type" value="Genomic_DNA"/>
</dbReference>
<evidence type="ECO:0000256" key="6">
    <source>
        <dbReference type="SAM" id="MobiDB-lite"/>
    </source>
</evidence>
<dbReference type="PANTHER" id="PTHR11006:SF60">
    <property type="entry name" value="PROTEIN ARGININE N-METHYLTRANSFERASE 9"/>
    <property type="match status" value="1"/>
</dbReference>
<proteinExistence type="predicted"/>
<keyword evidence="4" id="KW-0802">TPR repeat</keyword>
<accession>A0A067RWE5</accession>
<dbReference type="InterPro" id="IPR019734">
    <property type="entry name" value="TPR_rpt"/>
</dbReference>
<dbReference type="STRING" id="136037.A0A067RWE5"/>
<dbReference type="Pfam" id="PF06325">
    <property type="entry name" value="PrmA"/>
    <property type="match status" value="1"/>
</dbReference>
<dbReference type="InterPro" id="IPR011990">
    <property type="entry name" value="TPR-like_helical_dom_sf"/>
</dbReference>
<dbReference type="GO" id="GO:0005634">
    <property type="term" value="C:nucleus"/>
    <property type="evidence" value="ECO:0007669"/>
    <property type="project" value="TreeGrafter"/>
</dbReference>
<dbReference type="InterPro" id="IPR025799">
    <property type="entry name" value="Arg_MeTrfase"/>
</dbReference>
<evidence type="ECO:0000256" key="4">
    <source>
        <dbReference type="PROSITE-ProRule" id="PRU00339"/>
    </source>
</evidence>
<dbReference type="Pfam" id="PF22528">
    <property type="entry name" value="PRMT_C"/>
    <property type="match status" value="1"/>
</dbReference>